<proteinExistence type="predicted"/>
<feature type="compositionally biased region" description="Gly residues" evidence="3">
    <location>
        <begin position="579"/>
        <end position="594"/>
    </location>
</feature>
<dbReference type="Pfam" id="PF00013">
    <property type="entry name" value="KH_1"/>
    <property type="match status" value="5"/>
</dbReference>
<keyword evidence="6" id="KW-1185">Reference proteome</keyword>
<gene>
    <name evidence="5" type="ORF">QJS10_CPB17g02660</name>
</gene>
<feature type="region of interest" description="Disordered" evidence="3">
    <location>
        <begin position="254"/>
        <end position="290"/>
    </location>
</feature>
<feature type="compositionally biased region" description="Polar residues" evidence="3">
    <location>
        <begin position="23"/>
        <end position="36"/>
    </location>
</feature>
<organism evidence="5 6">
    <name type="scientific">Acorus calamus</name>
    <name type="common">Sweet flag</name>
    <dbReference type="NCBI Taxonomy" id="4465"/>
    <lineage>
        <taxon>Eukaryota</taxon>
        <taxon>Viridiplantae</taxon>
        <taxon>Streptophyta</taxon>
        <taxon>Embryophyta</taxon>
        <taxon>Tracheophyta</taxon>
        <taxon>Spermatophyta</taxon>
        <taxon>Magnoliopsida</taxon>
        <taxon>Liliopsida</taxon>
        <taxon>Acoraceae</taxon>
        <taxon>Acorus</taxon>
    </lineage>
</organism>
<feature type="region of interest" description="Disordered" evidence="3">
    <location>
        <begin position="1"/>
        <end position="36"/>
    </location>
</feature>
<accession>A0AAV9CVH7</accession>
<keyword evidence="1" id="KW-0677">Repeat</keyword>
<dbReference type="InterPro" id="IPR004087">
    <property type="entry name" value="KH_dom"/>
</dbReference>
<dbReference type="GO" id="GO:0003723">
    <property type="term" value="F:RNA binding"/>
    <property type="evidence" value="ECO:0007669"/>
    <property type="project" value="UniProtKB-UniRule"/>
</dbReference>
<dbReference type="InterPro" id="IPR036612">
    <property type="entry name" value="KH_dom_type_1_sf"/>
</dbReference>
<sequence>MSFSSKRPYDRSPLEPNGRGKWQKTTSFPSPSISTKMSPGAVVFRILCPTSKSGSLIGKGGSVVKKIRKESGAKIKIEDTEPGCDERIVMIAGSDKDPEDSSMKDMNEDEENNNDEDNDDSRLDDEDNTEDKELSTVEDSQTDKATSSMQKALLMVFEKIVDGESEVDEEDEESKEPTTVSVRLLVLSSQIGCVLGKGGSVIKQLSAESGAQIRILPRDKHPSCASPGDELIQITGGVEAVRKALETVSQQLLDNPPREQDSFPAGKPSGPSSRAFPHANLPYHARPNDSNDYHSSLASLRPMFFESGNPGRLQISAELLTFRLLCINDKVGGLIGKGGVIIKALQNDTGCEIKVLETVPESEDRIIAISGPALPDDRISPPQDALLRVLSRTMMAADGQENHVLFRLLVSSNQIGCILGKGGAIITEMRKFTGAHIRVLGKDQIPQGSSENEEVVFISGEFEAVQEALFQISTRLRHHLFRDKPSAIGHPSHPSFDQLPPFPSYMGRLREPSPPRSYSDLRPFHKFNSVGGFRPHDDHAAFAHPVHLSGVPPQSSERMSWISQGISEIGRRIPMPDYAGGGPQRRYGGHGGGSQPAVITSTTVEVVVPRAVVPDIRGEDGGSLKQIRQISGAKITITEPKPGASETAIIISGTPEQTQAAQSLLQAFVMSGTSSP</sequence>
<keyword evidence="2" id="KW-0694">RNA-binding</keyword>
<evidence type="ECO:0000313" key="6">
    <source>
        <dbReference type="Proteomes" id="UP001180020"/>
    </source>
</evidence>
<dbReference type="InterPro" id="IPR004088">
    <property type="entry name" value="KH_dom_type_1"/>
</dbReference>
<evidence type="ECO:0000256" key="2">
    <source>
        <dbReference type="PROSITE-ProRule" id="PRU00117"/>
    </source>
</evidence>
<feature type="domain" description="K Homology" evidence="4">
    <location>
        <begin position="600"/>
        <end position="670"/>
    </location>
</feature>
<feature type="compositionally biased region" description="Acidic residues" evidence="3">
    <location>
        <begin position="107"/>
        <end position="130"/>
    </location>
</feature>
<feature type="domain" description="K Homology" evidence="4">
    <location>
        <begin position="402"/>
        <end position="477"/>
    </location>
</feature>
<feature type="domain" description="K Homology" evidence="4">
    <location>
        <begin position="178"/>
        <end position="253"/>
    </location>
</feature>
<dbReference type="CDD" id="cd22459">
    <property type="entry name" value="KH-I_PEPPER_rpt1_like"/>
    <property type="match status" value="2"/>
</dbReference>
<name>A0AAV9CVH7_ACOCL</name>
<evidence type="ECO:0000259" key="4">
    <source>
        <dbReference type="SMART" id="SM00322"/>
    </source>
</evidence>
<dbReference type="CDD" id="cd22460">
    <property type="entry name" value="KH-I_PEPPER_rpt2_like"/>
    <property type="match status" value="2"/>
</dbReference>
<feature type="compositionally biased region" description="Basic and acidic residues" evidence="3">
    <location>
        <begin position="79"/>
        <end position="106"/>
    </location>
</feature>
<feature type="domain" description="K Homology" evidence="4">
    <location>
        <begin position="318"/>
        <end position="391"/>
    </location>
</feature>
<dbReference type="Gene3D" id="3.30.1370.10">
    <property type="entry name" value="K Homology domain, type 1"/>
    <property type="match status" value="4"/>
</dbReference>
<evidence type="ECO:0000256" key="3">
    <source>
        <dbReference type="SAM" id="MobiDB-lite"/>
    </source>
</evidence>
<reference evidence="5" key="2">
    <citation type="submission" date="2023-06" db="EMBL/GenBank/DDBJ databases">
        <authorList>
            <person name="Ma L."/>
            <person name="Liu K.-W."/>
            <person name="Li Z."/>
            <person name="Hsiao Y.-Y."/>
            <person name="Qi Y."/>
            <person name="Fu T."/>
            <person name="Tang G."/>
            <person name="Zhang D."/>
            <person name="Sun W.-H."/>
            <person name="Liu D.-K."/>
            <person name="Li Y."/>
            <person name="Chen G.-Z."/>
            <person name="Liu X.-D."/>
            <person name="Liao X.-Y."/>
            <person name="Jiang Y.-T."/>
            <person name="Yu X."/>
            <person name="Hao Y."/>
            <person name="Huang J."/>
            <person name="Zhao X.-W."/>
            <person name="Ke S."/>
            <person name="Chen Y.-Y."/>
            <person name="Wu W.-L."/>
            <person name="Hsu J.-L."/>
            <person name="Lin Y.-F."/>
            <person name="Huang M.-D."/>
            <person name="Li C.-Y."/>
            <person name="Huang L."/>
            <person name="Wang Z.-W."/>
            <person name="Zhao X."/>
            <person name="Zhong W.-Y."/>
            <person name="Peng D.-H."/>
            <person name="Ahmad S."/>
            <person name="Lan S."/>
            <person name="Zhang J.-S."/>
            <person name="Tsai W.-C."/>
            <person name="Van De Peer Y."/>
            <person name="Liu Z.-J."/>
        </authorList>
    </citation>
    <scope>NUCLEOTIDE SEQUENCE</scope>
    <source>
        <strain evidence="5">CP</strain>
        <tissue evidence="5">Leaves</tissue>
    </source>
</reference>
<dbReference type="EMBL" id="JAUJYO010000017">
    <property type="protein sequence ID" value="KAK1293196.1"/>
    <property type="molecule type" value="Genomic_DNA"/>
</dbReference>
<reference evidence="5" key="1">
    <citation type="journal article" date="2023" name="Nat. Commun.">
        <title>Diploid and tetraploid genomes of Acorus and the evolution of monocots.</title>
        <authorList>
            <person name="Ma L."/>
            <person name="Liu K.W."/>
            <person name="Li Z."/>
            <person name="Hsiao Y.Y."/>
            <person name="Qi Y."/>
            <person name="Fu T."/>
            <person name="Tang G.D."/>
            <person name="Zhang D."/>
            <person name="Sun W.H."/>
            <person name="Liu D.K."/>
            <person name="Li Y."/>
            <person name="Chen G.Z."/>
            <person name="Liu X.D."/>
            <person name="Liao X.Y."/>
            <person name="Jiang Y.T."/>
            <person name="Yu X."/>
            <person name="Hao Y."/>
            <person name="Huang J."/>
            <person name="Zhao X.W."/>
            <person name="Ke S."/>
            <person name="Chen Y.Y."/>
            <person name="Wu W.L."/>
            <person name="Hsu J.L."/>
            <person name="Lin Y.F."/>
            <person name="Huang M.D."/>
            <person name="Li C.Y."/>
            <person name="Huang L."/>
            <person name="Wang Z.W."/>
            <person name="Zhao X."/>
            <person name="Zhong W.Y."/>
            <person name="Peng D.H."/>
            <person name="Ahmad S."/>
            <person name="Lan S."/>
            <person name="Zhang J.S."/>
            <person name="Tsai W.C."/>
            <person name="Van de Peer Y."/>
            <person name="Liu Z.J."/>
        </authorList>
    </citation>
    <scope>NUCLEOTIDE SEQUENCE</scope>
    <source>
        <strain evidence="5">CP</strain>
    </source>
</reference>
<dbReference type="PROSITE" id="PS50084">
    <property type="entry name" value="KH_TYPE_1"/>
    <property type="match status" value="5"/>
</dbReference>
<dbReference type="Proteomes" id="UP001180020">
    <property type="component" value="Unassembled WGS sequence"/>
</dbReference>
<protein>
    <submittedName>
        <fullName evidence="5">KH domain-containing protein</fullName>
    </submittedName>
</protein>
<dbReference type="SUPFAM" id="SSF54791">
    <property type="entry name" value="Eukaryotic type KH-domain (KH-domain type I)"/>
    <property type="match status" value="5"/>
</dbReference>
<dbReference type="AlphaFoldDB" id="A0AAV9CVH7"/>
<evidence type="ECO:0000256" key="1">
    <source>
        <dbReference type="ARBA" id="ARBA00022737"/>
    </source>
</evidence>
<feature type="region of interest" description="Disordered" evidence="3">
    <location>
        <begin position="79"/>
        <end position="147"/>
    </location>
</feature>
<comment type="caution">
    <text evidence="5">The sequence shown here is derived from an EMBL/GenBank/DDBJ whole genome shotgun (WGS) entry which is preliminary data.</text>
</comment>
<dbReference type="Gene3D" id="3.30.310.210">
    <property type="match status" value="1"/>
</dbReference>
<evidence type="ECO:0000313" key="5">
    <source>
        <dbReference type="EMBL" id="KAK1293196.1"/>
    </source>
</evidence>
<feature type="domain" description="K Homology" evidence="4">
    <location>
        <begin position="40"/>
        <end position="111"/>
    </location>
</feature>
<feature type="region of interest" description="Disordered" evidence="3">
    <location>
        <begin position="574"/>
        <end position="595"/>
    </location>
</feature>
<dbReference type="SMART" id="SM00322">
    <property type="entry name" value="KH"/>
    <property type="match status" value="5"/>
</dbReference>
<feature type="compositionally biased region" description="Polar residues" evidence="3">
    <location>
        <begin position="137"/>
        <end position="147"/>
    </location>
</feature>
<dbReference type="PANTHER" id="PTHR10288">
    <property type="entry name" value="KH DOMAIN CONTAINING RNA BINDING PROTEIN"/>
    <property type="match status" value="1"/>
</dbReference>